<sequence length="90" mass="10281">MDTENDHNTQVARQDSGRQEGSGRSRHQQRVPASRHRLNHDVRLSYAANWRIKHLAKAWGVSYSEAVDRLVLDAYGMYEDGLTDVEQCLG</sequence>
<proteinExistence type="predicted"/>
<gene>
    <name evidence="2" type="ORF">EC580_05155</name>
</gene>
<dbReference type="RefSeq" id="WP_123102844.1">
    <property type="nucleotide sequence ID" value="NZ_CP127527.1"/>
</dbReference>
<feature type="region of interest" description="Disordered" evidence="1">
    <location>
        <begin position="1"/>
        <end position="38"/>
    </location>
</feature>
<dbReference type="AlphaFoldDB" id="A0A3M8R9Y7"/>
<accession>A0A3M8R9Y7</accession>
<dbReference type="EMBL" id="RIZI01000144">
    <property type="protein sequence ID" value="RNF65393.1"/>
    <property type="molecule type" value="Genomic_DNA"/>
</dbReference>
<evidence type="ECO:0000256" key="1">
    <source>
        <dbReference type="SAM" id="MobiDB-lite"/>
    </source>
</evidence>
<protein>
    <submittedName>
        <fullName evidence="2">Uncharacterized protein</fullName>
    </submittedName>
</protein>
<evidence type="ECO:0000313" key="2">
    <source>
        <dbReference type="EMBL" id="RNF65393.1"/>
    </source>
</evidence>
<comment type="caution">
    <text evidence="2">The sequence shown here is derived from an EMBL/GenBank/DDBJ whole genome shotgun (WGS) entry which is preliminary data.</text>
</comment>
<organism evidence="2">
    <name type="scientific">Acidithiobacillus sulfuriphilus</name>
    <dbReference type="NCBI Taxonomy" id="1867749"/>
    <lineage>
        <taxon>Bacteria</taxon>
        <taxon>Pseudomonadati</taxon>
        <taxon>Pseudomonadota</taxon>
        <taxon>Acidithiobacillia</taxon>
        <taxon>Acidithiobacillales</taxon>
        <taxon>Acidithiobacillaceae</taxon>
        <taxon>Acidithiobacillus</taxon>
    </lineage>
</organism>
<reference evidence="2" key="1">
    <citation type="submission" date="2018-10" db="EMBL/GenBank/DDBJ databases">
        <title>Acidithiobacillus sulfuriphilus sp. nov.: an extremely acidophilic sulfur-oxidizing chemolithotroph isolated from a neutral pH environment.</title>
        <authorList>
            <person name="Falagan C."/>
            <person name="Moya-Beltran A."/>
            <person name="Quatrini R."/>
            <person name="Johnson D.B."/>
        </authorList>
    </citation>
    <scope>NUCLEOTIDE SEQUENCE [LARGE SCALE GENOMIC DNA]</scope>
    <source>
        <strain evidence="2">CJ-2</strain>
    </source>
</reference>
<name>A0A3M8R9Y7_9PROT</name>
<feature type="compositionally biased region" description="Basic residues" evidence="1">
    <location>
        <begin position="24"/>
        <end position="38"/>
    </location>
</feature>